<keyword evidence="1" id="KW-1133">Transmembrane helix</keyword>
<feature type="transmembrane region" description="Helical" evidence="1">
    <location>
        <begin position="222"/>
        <end position="255"/>
    </location>
</feature>
<feature type="transmembrane region" description="Helical" evidence="1">
    <location>
        <begin position="152"/>
        <end position="172"/>
    </location>
</feature>
<dbReference type="NCBIfam" id="TIGR02871">
    <property type="entry name" value="spore_ylbJ"/>
    <property type="match status" value="1"/>
</dbReference>
<dbReference type="InterPro" id="IPR014226">
    <property type="entry name" value="Spore_IM_YlbJ"/>
</dbReference>
<evidence type="ECO:0000313" key="4">
    <source>
        <dbReference type="Proteomes" id="UP000001572"/>
    </source>
</evidence>
<dbReference type="EMBL" id="CP000724">
    <property type="protein sequence ID" value="ABR48916.1"/>
    <property type="molecule type" value="Genomic_DNA"/>
</dbReference>
<dbReference type="RefSeq" id="WP_012063888.1">
    <property type="nucleotide sequence ID" value="NC_009633.1"/>
</dbReference>
<dbReference type="KEGG" id="amt:Amet_2765"/>
<dbReference type="HOGENOM" id="CLU_051469_1_0_9"/>
<evidence type="ECO:0000259" key="2">
    <source>
        <dbReference type="Pfam" id="PF07670"/>
    </source>
</evidence>
<feature type="transmembrane region" description="Helical" evidence="1">
    <location>
        <begin position="81"/>
        <end position="104"/>
    </location>
</feature>
<dbReference type="Proteomes" id="UP000001572">
    <property type="component" value="Chromosome"/>
</dbReference>
<dbReference type="STRING" id="293826.Amet_2765"/>
<feature type="domain" description="Nucleoside transporter/FeoB GTPase Gate" evidence="2">
    <location>
        <begin position="222"/>
        <end position="316"/>
    </location>
</feature>
<name>A6TRU8_ALKMQ</name>
<dbReference type="AlphaFoldDB" id="A6TRU8"/>
<keyword evidence="1" id="KW-0812">Transmembrane</keyword>
<accession>A6TRU8</accession>
<proteinExistence type="predicted"/>
<feature type="transmembrane region" description="Helical" evidence="1">
    <location>
        <begin position="295"/>
        <end position="319"/>
    </location>
</feature>
<protein>
    <submittedName>
        <fullName evidence="3">Sporulation integral membrane protein YlbJ</fullName>
    </submittedName>
</protein>
<gene>
    <name evidence="3" type="ordered locus">Amet_2765</name>
</gene>
<feature type="transmembrane region" description="Helical" evidence="1">
    <location>
        <begin position="124"/>
        <end position="145"/>
    </location>
</feature>
<evidence type="ECO:0000256" key="1">
    <source>
        <dbReference type="SAM" id="Phobius"/>
    </source>
</evidence>
<keyword evidence="4" id="KW-1185">Reference proteome</keyword>
<feature type="domain" description="Nucleoside transporter/FeoB GTPase Gate" evidence="2">
    <location>
        <begin position="45"/>
        <end position="142"/>
    </location>
</feature>
<dbReference type="Pfam" id="PF07670">
    <property type="entry name" value="Gate"/>
    <property type="match status" value="2"/>
</dbReference>
<sequence length="413" mass="46005">MRKRMTDFFNTYFIIFIVLGFVGAIVIYPEESVAAAYNGLMTWFTIVLPSLLPFFIGSHLLIGLGVVKFMGVVLEPIMRPIFNVPGVGSFAFAMSITSGYPVGAKVVTNLRQDKLLTQVEAQRLASFCSTSGPLFMIGAVSVGMFHSSEVGVLLSIAHYLAAISVGVLFRFYKRTFTPAPLRTQDPNLFKRAVQQLEESRKNNPSFGLLMGNAVKESFNTMLVVGGFIILFSVVINIVEIIGLVQLLAQGLFYLLKPLQMNMQAIKGLITGLFEITIGSKLIAESQSVPLVTKIAATSFVIAWSGFSIHAQVISIISSTDIRPTIYMASKLLHGLFSFVFIYLLYPIFTLFFTFTTTATNFHQTSTIREHLFRNFITSIQFFIMLLIILLLFMVFTSMILTILSSKKKKGRRY</sequence>
<organism evidence="3 4">
    <name type="scientific">Alkaliphilus metalliredigens (strain QYMF)</name>
    <dbReference type="NCBI Taxonomy" id="293826"/>
    <lineage>
        <taxon>Bacteria</taxon>
        <taxon>Bacillati</taxon>
        <taxon>Bacillota</taxon>
        <taxon>Clostridia</taxon>
        <taxon>Peptostreptococcales</taxon>
        <taxon>Natronincolaceae</taxon>
        <taxon>Alkaliphilus</taxon>
    </lineage>
</organism>
<feature type="transmembrane region" description="Helical" evidence="1">
    <location>
        <begin position="41"/>
        <end position="69"/>
    </location>
</feature>
<feature type="transmembrane region" description="Helical" evidence="1">
    <location>
        <begin position="375"/>
        <end position="403"/>
    </location>
</feature>
<feature type="transmembrane region" description="Helical" evidence="1">
    <location>
        <begin position="331"/>
        <end position="355"/>
    </location>
</feature>
<feature type="transmembrane region" description="Helical" evidence="1">
    <location>
        <begin position="12"/>
        <end position="29"/>
    </location>
</feature>
<evidence type="ECO:0000313" key="3">
    <source>
        <dbReference type="EMBL" id="ABR48916.1"/>
    </source>
</evidence>
<keyword evidence="1" id="KW-0472">Membrane</keyword>
<dbReference type="OrthoDB" id="1645614at2"/>
<dbReference type="eggNOG" id="COG3314">
    <property type="taxonomic scope" value="Bacteria"/>
</dbReference>
<dbReference type="InterPro" id="IPR011642">
    <property type="entry name" value="Gate_dom"/>
</dbReference>
<reference evidence="4" key="1">
    <citation type="journal article" date="2016" name="Genome Announc.">
        <title>Complete genome sequence of Alkaliphilus metalliredigens strain QYMF, an alkaliphilic and metal-reducing bacterium isolated from borax-contaminated leachate ponds.</title>
        <authorList>
            <person name="Hwang C."/>
            <person name="Copeland A."/>
            <person name="Lucas S."/>
            <person name="Lapidus A."/>
            <person name="Barry K."/>
            <person name="Detter J.C."/>
            <person name="Glavina Del Rio T."/>
            <person name="Hammon N."/>
            <person name="Israni S."/>
            <person name="Dalin E."/>
            <person name="Tice H."/>
            <person name="Pitluck S."/>
            <person name="Chertkov O."/>
            <person name="Brettin T."/>
            <person name="Bruce D."/>
            <person name="Han C."/>
            <person name="Schmutz J."/>
            <person name="Larimer F."/>
            <person name="Land M.L."/>
            <person name="Hauser L."/>
            <person name="Kyrpides N."/>
            <person name="Mikhailova N."/>
            <person name="Ye Q."/>
            <person name="Zhou J."/>
            <person name="Richardson P."/>
            <person name="Fields M.W."/>
        </authorList>
    </citation>
    <scope>NUCLEOTIDE SEQUENCE [LARGE SCALE GENOMIC DNA]</scope>
    <source>
        <strain evidence="4">QYMF</strain>
    </source>
</reference>